<dbReference type="Proteomes" id="UP001047646">
    <property type="component" value="Chromosome"/>
</dbReference>
<evidence type="ECO:0000313" key="2">
    <source>
        <dbReference type="Proteomes" id="UP001047646"/>
    </source>
</evidence>
<proteinExistence type="predicted"/>
<keyword evidence="2" id="KW-1185">Reference proteome</keyword>
<evidence type="ECO:0000313" key="1">
    <source>
        <dbReference type="EMBL" id="QXH33546.1"/>
    </source>
</evidence>
<accession>A0ABX8M2X1</accession>
<reference evidence="1" key="1">
    <citation type="journal article" date="2021" name="Microorganisms">
        <title>The Ever-Expanding Pseudomonas Genus: Description of 43 New Species and Partition of the Pseudomonas putida Group.</title>
        <authorList>
            <person name="Girard L."/>
            <person name="Lood C."/>
            <person name="Hofte M."/>
            <person name="Vandamme P."/>
            <person name="Rokni-Zadeh H."/>
            <person name="van Noort V."/>
            <person name="Lavigne R."/>
            <person name="De Mot R."/>
        </authorList>
    </citation>
    <scope>NUCLEOTIDE SEQUENCE</scope>
    <source>
        <strain evidence="1">COW39</strain>
    </source>
</reference>
<gene>
    <name evidence="1" type="ORF">KSS95_15320</name>
</gene>
<protein>
    <submittedName>
        <fullName evidence="1">Uncharacterized protein</fullName>
    </submittedName>
</protein>
<name>A0ABX8M2X1_9PSED</name>
<dbReference type="EMBL" id="CP077073">
    <property type="protein sequence ID" value="QXH33546.1"/>
    <property type="molecule type" value="Genomic_DNA"/>
</dbReference>
<sequence length="455" mass="49393">MIDENAWDTGDERTLVLDGVEAGSFSRAGRTLFANEALWEPETWLIALDSPVTFPALANVTAHAFGEGVWYRVTFQRTALADANGALYPLQASPDTPRERVKVTQVEELNDIRIRNKLERFARLQGGPRATKAEVKALLDAAGADIAEPMLVVYDVGQGNCNALVDAGACPGSPPKVHLFFDFGVPTGWNYPTLPTPALDPLSSPPATLPPPVVLSHWDMDHWAAAVGGGPHYGRTGAVIHWDSRAIADRKWLVPSRGRGGLGQRLTPTAWRLALALHRHGNLMIWPTLMNSVRSAAGHWIIKCVPQPGVKWDNNNTGLALSALLCTRYGDHALCPGDAEYSSILTNASQPMEIFHLVASHHGANLTHAHAIPDAYYSGMSTLAFSHGAQYGHPKAGAISDHLSHGWNIQHETHNRRALAGFTHGTVGLSYWQRKVTHKMCSGCASRIATCPVWV</sequence>
<organism evidence="1 2">
    <name type="scientific">Pseudomonas muyukensis</name>
    <dbReference type="NCBI Taxonomy" id="2842357"/>
    <lineage>
        <taxon>Bacteria</taxon>
        <taxon>Pseudomonadati</taxon>
        <taxon>Pseudomonadota</taxon>
        <taxon>Gammaproteobacteria</taxon>
        <taxon>Pseudomonadales</taxon>
        <taxon>Pseudomonadaceae</taxon>
        <taxon>Pseudomonas</taxon>
    </lineage>
</organism>
<dbReference type="RefSeq" id="WP_217847922.1">
    <property type="nucleotide sequence ID" value="NZ_CP077073.1"/>
</dbReference>